<dbReference type="EMBL" id="BBNQ01000018">
    <property type="protein sequence ID" value="GAL64371.1"/>
    <property type="molecule type" value="Genomic_DNA"/>
</dbReference>
<protein>
    <recommendedName>
        <fullName evidence="3">Peptidase E</fullName>
    </recommendedName>
</protein>
<reference evidence="1 2" key="1">
    <citation type="journal article" date="2014" name="Genome Announc.">
        <title>Draft Genome Sequences of Marine Flavobacterium Algibacter lectus Strains SS8 and NR4.</title>
        <authorList>
            <person name="Takatani N."/>
            <person name="Nakanishi M."/>
            <person name="Meirelles P."/>
            <person name="Mino S."/>
            <person name="Suda W."/>
            <person name="Oshima K."/>
            <person name="Hattori M."/>
            <person name="Ohkuma M."/>
            <person name="Hosokawa M."/>
            <person name="Miyashita K."/>
            <person name="Thompson F.L."/>
            <person name="Niwa A."/>
            <person name="Sawabe T."/>
            <person name="Sawabe T."/>
        </authorList>
    </citation>
    <scope>NUCLEOTIDE SEQUENCE [LARGE SCALE GENOMIC DNA]</scope>
    <source>
        <strain evidence="1 2">JCM 19300</strain>
    </source>
</reference>
<proteinExistence type="predicted"/>
<comment type="caution">
    <text evidence="1">The sequence shown here is derived from an EMBL/GenBank/DDBJ whole genome shotgun (WGS) entry which is preliminary data.</text>
</comment>
<evidence type="ECO:0008006" key="3">
    <source>
        <dbReference type="Google" id="ProtNLM"/>
    </source>
</evidence>
<name>A0A090VI06_9FLAO</name>
<accession>A0A090VI06</accession>
<dbReference type="InterPro" id="IPR046525">
    <property type="entry name" value="DUF6702"/>
</dbReference>
<dbReference type="OrthoDB" id="5735516at2"/>
<gene>
    <name evidence="1" type="ORF">JCM19300_508</name>
</gene>
<sequence length="167" mass="19391">MNRFKIVLLLLAFSFFSFTSIHKYYISVTQVEYVKDKKAVQIISRVFIDDLEKALRYNYDENITLDENNDTEATNAYLEKYINTNLKVSINKQPATLQFVGKEYDGDIVRFYVEVVDIQNVKSLEVSNEMLFAVCPDQQNIVKTKINSKQKSFILTTKNTSALLNFN</sequence>
<dbReference type="Proteomes" id="UP000029644">
    <property type="component" value="Unassembled WGS sequence"/>
</dbReference>
<dbReference type="AlphaFoldDB" id="A0A090VI06"/>
<evidence type="ECO:0000313" key="2">
    <source>
        <dbReference type="Proteomes" id="UP000029644"/>
    </source>
</evidence>
<dbReference type="RefSeq" id="WP_042506187.1">
    <property type="nucleotide sequence ID" value="NZ_BBNQ01000018.1"/>
</dbReference>
<dbReference type="Pfam" id="PF20420">
    <property type="entry name" value="DUF6702"/>
    <property type="match status" value="1"/>
</dbReference>
<organism evidence="1 2">
    <name type="scientific">Algibacter lectus</name>
    <dbReference type="NCBI Taxonomy" id="221126"/>
    <lineage>
        <taxon>Bacteria</taxon>
        <taxon>Pseudomonadati</taxon>
        <taxon>Bacteroidota</taxon>
        <taxon>Flavobacteriia</taxon>
        <taxon>Flavobacteriales</taxon>
        <taxon>Flavobacteriaceae</taxon>
        <taxon>Algibacter</taxon>
    </lineage>
</organism>
<evidence type="ECO:0000313" key="1">
    <source>
        <dbReference type="EMBL" id="GAL64371.1"/>
    </source>
</evidence>